<dbReference type="GO" id="GO:0000166">
    <property type="term" value="F:nucleotide binding"/>
    <property type="evidence" value="ECO:0007669"/>
    <property type="project" value="InterPro"/>
</dbReference>
<reference evidence="3" key="1">
    <citation type="journal article" date="2021" name="Nat. Commun.">
        <title>Genetic determinants of endophytism in the Arabidopsis root mycobiome.</title>
        <authorList>
            <person name="Mesny F."/>
            <person name="Miyauchi S."/>
            <person name="Thiergart T."/>
            <person name="Pickel B."/>
            <person name="Atanasova L."/>
            <person name="Karlsson M."/>
            <person name="Huettel B."/>
            <person name="Barry K.W."/>
            <person name="Haridas S."/>
            <person name="Chen C."/>
            <person name="Bauer D."/>
            <person name="Andreopoulos W."/>
            <person name="Pangilinan J."/>
            <person name="LaButti K."/>
            <person name="Riley R."/>
            <person name="Lipzen A."/>
            <person name="Clum A."/>
            <person name="Drula E."/>
            <person name="Henrissat B."/>
            <person name="Kohler A."/>
            <person name="Grigoriev I.V."/>
            <person name="Martin F.M."/>
            <person name="Hacquard S."/>
        </authorList>
    </citation>
    <scope>NUCLEOTIDE SEQUENCE</scope>
    <source>
        <strain evidence="3">MPI-CAGE-AT-0023</strain>
    </source>
</reference>
<dbReference type="OrthoDB" id="446809at2759"/>
<comment type="caution">
    <text evidence="3">The sequence shown here is derived from an EMBL/GenBank/DDBJ whole genome shotgun (WGS) entry which is preliminary data.</text>
</comment>
<proteinExistence type="predicted"/>
<dbReference type="PANTHER" id="PTHR43708:SF1">
    <property type="entry name" value="GALACTOSE_LACTOSE METABOLISM REGULATORY PROTEIN GAL80"/>
    <property type="match status" value="1"/>
</dbReference>
<dbReference type="SUPFAM" id="SSF51735">
    <property type="entry name" value="NAD(P)-binding Rossmann-fold domains"/>
    <property type="match status" value="1"/>
</dbReference>
<organism evidence="3 4">
    <name type="scientific">Fusarium redolens</name>
    <dbReference type="NCBI Taxonomy" id="48865"/>
    <lineage>
        <taxon>Eukaryota</taxon>
        <taxon>Fungi</taxon>
        <taxon>Dikarya</taxon>
        <taxon>Ascomycota</taxon>
        <taxon>Pezizomycotina</taxon>
        <taxon>Sordariomycetes</taxon>
        <taxon>Hypocreomycetidae</taxon>
        <taxon>Hypocreales</taxon>
        <taxon>Nectriaceae</taxon>
        <taxon>Fusarium</taxon>
        <taxon>Fusarium redolens species complex</taxon>
    </lineage>
</organism>
<gene>
    <name evidence="3" type="ORF">BKA55DRAFT_618846</name>
</gene>
<feature type="non-terminal residue" evidence="3">
    <location>
        <position position="359"/>
    </location>
</feature>
<feature type="domain" description="Gfo/Idh/MocA-like oxidoreductase N-terminal" evidence="1">
    <location>
        <begin position="4"/>
        <end position="127"/>
    </location>
</feature>
<dbReference type="EMBL" id="JAGMUX010000011">
    <property type="protein sequence ID" value="KAH7244579.1"/>
    <property type="molecule type" value="Genomic_DNA"/>
</dbReference>
<sequence>MASIRIGIIGLSPNSFSSWGATAHLPYLLSSRGQASYEIVALLNSSVEAAASARAHFQLPDSVKAYGTPEQLAADSDIDLVVCVTFVRHHFKTLGPSLAAGKRVFVEWPLVTNLDEITKLQKLVASSKILEESVLGFQGRMSPAIKKLREMLGGGTIGKVLSSDVKAAVKLLPVPDGTLPEPAAYMADRTKGANMVTVGYGHMIDYIHAVLGEWEKTSVTTQVQKPDIALLDTDPQQTITSNIPDLIITQGTVKGVDYVAKSATLSVTWRSGLPFQGDPAFVWNIRGEKGDVQMISRSSPHIGAEPSDEAISIKVHIYATDKVERVPWAWEEWQATLPVPTRNTAALYEEYAAWVHNGS</sequence>
<dbReference type="GeneID" id="70226698"/>
<evidence type="ECO:0000259" key="1">
    <source>
        <dbReference type="Pfam" id="PF01408"/>
    </source>
</evidence>
<keyword evidence="4" id="KW-1185">Reference proteome</keyword>
<dbReference type="InterPro" id="IPR000683">
    <property type="entry name" value="Gfo/Idh/MocA-like_OxRdtase_N"/>
</dbReference>
<accession>A0A9P9GRY3</accession>
<feature type="domain" description="Gal80p-like C-terminal" evidence="2">
    <location>
        <begin position="143"/>
        <end position="294"/>
    </location>
</feature>
<dbReference type="InterPro" id="IPR051317">
    <property type="entry name" value="Gfo/Idh/MocA_oxidoreduct"/>
</dbReference>
<dbReference type="SUPFAM" id="SSF55347">
    <property type="entry name" value="Glyceraldehyde-3-phosphate dehydrogenase-like, C-terminal domain"/>
    <property type="match status" value="1"/>
</dbReference>
<dbReference type="Gene3D" id="3.40.50.720">
    <property type="entry name" value="NAD(P)-binding Rossmann-like Domain"/>
    <property type="match status" value="1"/>
</dbReference>
<evidence type="ECO:0000313" key="4">
    <source>
        <dbReference type="Proteomes" id="UP000720189"/>
    </source>
</evidence>
<dbReference type="Pfam" id="PF22685">
    <property type="entry name" value="Gal80p_C-like"/>
    <property type="match status" value="1"/>
</dbReference>
<dbReference type="RefSeq" id="XP_046047802.1">
    <property type="nucleotide sequence ID" value="XM_046196744.1"/>
</dbReference>
<dbReference type="InterPro" id="IPR036291">
    <property type="entry name" value="NAD(P)-bd_dom_sf"/>
</dbReference>
<dbReference type="PANTHER" id="PTHR43708">
    <property type="entry name" value="CONSERVED EXPRESSED OXIDOREDUCTASE (EUROFUNG)"/>
    <property type="match status" value="1"/>
</dbReference>
<dbReference type="InterPro" id="IPR055080">
    <property type="entry name" value="Gal80p-like_C"/>
</dbReference>
<name>A0A9P9GRY3_FUSRE</name>
<evidence type="ECO:0000313" key="3">
    <source>
        <dbReference type="EMBL" id="KAH7244579.1"/>
    </source>
</evidence>
<dbReference type="Pfam" id="PF01408">
    <property type="entry name" value="GFO_IDH_MocA"/>
    <property type="match status" value="1"/>
</dbReference>
<evidence type="ECO:0000259" key="2">
    <source>
        <dbReference type="Pfam" id="PF22685"/>
    </source>
</evidence>
<dbReference type="Gene3D" id="3.30.360.10">
    <property type="entry name" value="Dihydrodipicolinate Reductase, domain 2"/>
    <property type="match status" value="1"/>
</dbReference>
<protein>
    <submittedName>
        <fullName evidence="3">Oxidoreductase family protein</fullName>
    </submittedName>
</protein>
<dbReference type="AlphaFoldDB" id="A0A9P9GRY3"/>
<dbReference type="Proteomes" id="UP000720189">
    <property type="component" value="Unassembled WGS sequence"/>
</dbReference>